<dbReference type="OrthoDB" id="1650985at2"/>
<dbReference type="AlphaFoldDB" id="A0A429ZN79"/>
<dbReference type="Pfam" id="PF04854">
    <property type="entry name" value="DUF624"/>
    <property type="match status" value="1"/>
</dbReference>
<keyword evidence="1" id="KW-0812">Transmembrane</keyword>
<organism evidence="2 3">
    <name type="scientific">Vagococcus salmoninarum</name>
    <dbReference type="NCBI Taxonomy" id="2739"/>
    <lineage>
        <taxon>Bacteria</taxon>
        <taxon>Bacillati</taxon>
        <taxon>Bacillota</taxon>
        <taxon>Bacilli</taxon>
        <taxon>Lactobacillales</taxon>
        <taxon>Enterococcaceae</taxon>
        <taxon>Vagococcus</taxon>
    </lineage>
</organism>
<comment type="caution">
    <text evidence="2">The sequence shown here is derived from an EMBL/GenBank/DDBJ whole genome shotgun (WGS) entry which is preliminary data.</text>
</comment>
<evidence type="ECO:0000313" key="3">
    <source>
        <dbReference type="Proteomes" id="UP000287239"/>
    </source>
</evidence>
<evidence type="ECO:0000313" key="2">
    <source>
        <dbReference type="EMBL" id="RST95170.1"/>
    </source>
</evidence>
<evidence type="ECO:0008006" key="4">
    <source>
        <dbReference type="Google" id="ProtNLM"/>
    </source>
</evidence>
<keyword evidence="1" id="KW-0472">Membrane</keyword>
<accession>A0A429ZN79</accession>
<feature type="transmembrane region" description="Helical" evidence="1">
    <location>
        <begin position="24"/>
        <end position="44"/>
    </location>
</feature>
<proteinExistence type="predicted"/>
<feature type="transmembrane region" description="Helical" evidence="1">
    <location>
        <begin position="104"/>
        <end position="127"/>
    </location>
</feature>
<evidence type="ECO:0000256" key="1">
    <source>
        <dbReference type="SAM" id="Phobius"/>
    </source>
</evidence>
<keyword evidence="3" id="KW-1185">Reference proteome</keyword>
<feature type="transmembrane region" description="Helical" evidence="1">
    <location>
        <begin position="78"/>
        <end position="98"/>
    </location>
</feature>
<feature type="transmembrane region" description="Helical" evidence="1">
    <location>
        <begin position="174"/>
        <end position="192"/>
    </location>
</feature>
<gene>
    <name evidence="2" type="ORF">CBF35_08270</name>
</gene>
<name>A0A429ZN79_9ENTE</name>
<dbReference type="EMBL" id="NGJU01000011">
    <property type="protein sequence ID" value="RST95170.1"/>
    <property type="molecule type" value="Genomic_DNA"/>
</dbReference>
<feature type="transmembrane region" description="Helical" evidence="1">
    <location>
        <begin position="148"/>
        <end position="168"/>
    </location>
</feature>
<reference evidence="2 3" key="1">
    <citation type="submission" date="2017-05" db="EMBL/GenBank/DDBJ databases">
        <title>Vagococcus spp. assemblies.</title>
        <authorList>
            <person name="Gulvik C.A."/>
        </authorList>
    </citation>
    <scope>NUCLEOTIDE SEQUENCE [LARGE SCALE GENOMIC DNA]</scope>
    <source>
        <strain evidence="2 3">NCFB 2777</strain>
    </source>
</reference>
<dbReference type="Proteomes" id="UP000287239">
    <property type="component" value="Unassembled WGS sequence"/>
</dbReference>
<keyword evidence="1" id="KW-1133">Transmembrane helix</keyword>
<protein>
    <recommendedName>
        <fullName evidence="4">DUF624 domain-containing protein</fullName>
    </recommendedName>
</protein>
<dbReference type="InterPro" id="IPR006938">
    <property type="entry name" value="DUF624"/>
</dbReference>
<sequence length="218" mass="24951">MTEMVGQMFETFFIRCYVLVKLNLYFWGLTLIGGVLAGIGPALLTINQLFATYEWAYDQLTVKAAWQIYKENFKRGNAIFYLFLVAFSIVGYNLFIAVQLKGPFFFGLVFILGFALLFLTISFNFFLQLNSHFDTSFRELLKLATITFFTNFFLVLKVLGGLLVIGLLTYRFPGLILFATIALTQVTISFFLKGWFSKINENLAITEGDFSEETTEFN</sequence>